<dbReference type="PANTHER" id="PTHR30204:SF93">
    <property type="entry name" value="HTH MERR-TYPE DOMAIN-CONTAINING PROTEIN"/>
    <property type="match status" value="1"/>
</dbReference>
<reference evidence="4 5" key="1">
    <citation type="submission" date="2021-03" db="EMBL/GenBank/DDBJ databases">
        <title>Sequencing the genomes of 1000 actinobacteria strains.</title>
        <authorList>
            <person name="Klenk H.-P."/>
        </authorList>
    </citation>
    <scope>NUCLEOTIDE SEQUENCE [LARGE SCALE GENOMIC DNA]</scope>
    <source>
        <strain evidence="4 5">DSM 46670</strain>
    </source>
</reference>
<gene>
    <name evidence="4" type="ORF">JOF56_001127</name>
</gene>
<dbReference type="GO" id="GO:0003677">
    <property type="term" value="F:DNA binding"/>
    <property type="evidence" value="ECO:0007669"/>
    <property type="project" value="UniProtKB-KW"/>
</dbReference>
<evidence type="ECO:0000256" key="1">
    <source>
        <dbReference type="ARBA" id="ARBA00023125"/>
    </source>
</evidence>
<evidence type="ECO:0000259" key="3">
    <source>
        <dbReference type="PROSITE" id="PS50937"/>
    </source>
</evidence>
<sequence>MTIGQFSAEIGLTPRTVRSYHARGLLQPPARVGRTPYYGRGHVIRMRHILHLQSQGLPLEAVRALLEPDMVLDKLLSVSQLVSEVVRGRPTLLSELVASGVLFWAVDGRLEVRNVRAVVAAVAGIRHDAALGQALLLLARAVNEVMPHAADALDSLQATVLAHPTDSGPAPDDIVELAVEVFRLCAMRLKMPGDGTVHSRTDSATGDSGSVEPFPEPRQASNMRIFPTPSSRPRRWSNGAE</sequence>
<protein>
    <submittedName>
        <fullName evidence="4">DNA-binding transcriptional MerR regulator</fullName>
    </submittedName>
</protein>
<dbReference type="EMBL" id="JAGINW010000001">
    <property type="protein sequence ID" value="MBP2320742.1"/>
    <property type="molecule type" value="Genomic_DNA"/>
</dbReference>
<accession>A0ABS4T8I7</accession>
<dbReference type="InterPro" id="IPR009061">
    <property type="entry name" value="DNA-bd_dom_put_sf"/>
</dbReference>
<dbReference type="InterPro" id="IPR047057">
    <property type="entry name" value="MerR_fam"/>
</dbReference>
<evidence type="ECO:0000313" key="4">
    <source>
        <dbReference type="EMBL" id="MBP2320742.1"/>
    </source>
</evidence>
<organism evidence="4 5">
    <name type="scientific">Kibdelosporangium banguiense</name>
    <dbReference type="NCBI Taxonomy" id="1365924"/>
    <lineage>
        <taxon>Bacteria</taxon>
        <taxon>Bacillati</taxon>
        <taxon>Actinomycetota</taxon>
        <taxon>Actinomycetes</taxon>
        <taxon>Pseudonocardiales</taxon>
        <taxon>Pseudonocardiaceae</taxon>
        <taxon>Kibdelosporangium</taxon>
    </lineage>
</organism>
<dbReference type="Proteomes" id="UP001519332">
    <property type="component" value="Unassembled WGS sequence"/>
</dbReference>
<dbReference type="SUPFAM" id="SSF46955">
    <property type="entry name" value="Putative DNA-binding domain"/>
    <property type="match status" value="1"/>
</dbReference>
<evidence type="ECO:0000313" key="5">
    <source>
        <dbReference type="Proteomes" id="UP001519332"/>
    </source>
</evidence>
<dbReference type="SMART" id="SM00422">
    <property type="entry name" value="HTH_MERR"/>
    <property type="match status" value="1"/>
</dbReference>
<dbReference type="Pfam" id="PF13411">
    <property type="entry name" value="MerR_1"/>
    <property type="match status" value="1"/>
</dbReference>
<dbReference type="PROSITE" id="PS50937">
    <property type="entry name" value="HTH_MERR_2"/>
    <property type="match status" value="1"/>
</dbReference>
<evidence type="ECO:0000256" key="2">
    <source>
        <dbReference type="SAM" id="MobiDB-lite"/>
    </source>
</evidence>
<proteinExistence type="predicted"/>
<keyword evidence="1 4" id="KW-0238">DNA-binding</keyword>
<dbReference type="Gene3D" id="1.10.1660.10">
    <property type="match status" value="1"/>
</dbReference>
<keyword evidence="5" id="KW-1185">Reference proteome</keyword>
<dbReference type="InterPro" id="IPR000551">
    <property type="entry name" value="MerR-type_HTH_dom"/>
</dbReference>
<dbReference type="CDD" id="cd00592">
    <property type="entry name" value="HTH_MerR-like"/>
    <property type="match status" value="1"/>
</dbReference>
<feature type="domain" description="HTH merR-type" evidence="3">
    <location>
        <begin position="1"/>
        <end position="68"/>
    </location>
</feature>
<feature type="region of interest" description="Disordered" evidence="2">
    <location>
        <begin position="194"/>
        <end position="241"/>
    </location>
</feature>
<dbReference type="RefSeq" id="WP_209635179.1">
    <property type="nucleotide sequence ID" value="NZ_JAGINW010000001.1"/>
</dbReference>
<comment type="caution">
    <text evidence="4">The sequence shown here is derived from an EMBL/GenBank/DDBJ whole genome shotgun (WGS) entry which is preliminary data.</text>
</comment>
<name>A0ABS4T8I7_9PSEU</name>
<dbReference type="PANTHER" id="PTHR30204">
    <property type="entry name" value="REDOX-CYCLING DRUG-SENSING TRANSCRIPTIONAL ACTIVATOR SOXR"/>
    <property type="match status" value="1"/>
</dbReference>